<comment type="caution">
    <text evidence="1">The sequence shown here is derived from an EMBL/GenBank/DDBJ whole genome shotgun (WGS) entry which is preliminary data.</text>
</comment>
<organism evidence="1 2">
    <name type="scientific">Methanobacterium formicicum</name>
    <dbReference type="NCBI Taxonomy" id="2162"/>
    <lineage>
        <taxon>Archaea</taxon>
        <taxon>Methanobacteriati</taxon>
        <taxon>Methanobacteriota</taxon>
        <taxon>Methanomada group</taxon>
        <taxon>Methanobacteria</taxon>
        <taxon>Methanobacteriales</taxon>
        <taxon>Methanobacteriaceae</taxon>
        <taxon>Methanobacterium</taxon>
    </lineage>
</organism>
<protein>
    <submittedName>
        <fullName evidence="1">Uncharacterized protein</fullName>
    </submittedName>
</protein>
<dbReference type="EMBL" id="JADIIL010000014">
    <property type="protein sequence ID" value="MBF4474535.1"/>
    <property type="molecule type" value="Genomic_DNA"/>
</dbReference>
<evidence type="ECO:0000313" key="2">
    <source>
        <dbReference type="Proteomes" id="UP000606900"/>
    </source>
</evidence>
<dbReference type="RefSeq" id="WP_276698548.1">
    <property type="nucleotide sequence ID" value="NZ_JADIIL010000014.1"/>
</dbReference>
<reference evidence="1" key="1">
    <citation type="submission" date="2020-10" db="EMBL/GenBank/DDBJ databases">
        <title>Dehalococcoides mccartyi of a TCE/Cr reducing biochatode.</title>
        <authorList>
            <person name="Matturro B."/>
        </authorList>
    </citation>
    <scope>NUCLEOTIDE SEQUENCE</scope>
    <source>
        <strain evidence="1">Bin2</strain>
    </source>
</reference>
<sequence length="166" mass="18410">MPVKTTIDSNINSLAAANKVRASKVKAGVLKGLDETGKYGERQMKAIHGPHSKSGKILRSIKWIKTGEYSRTVGVFTNEIYPLILEKGRGPIYPKLRVTPNTQHTGYLGKHIGAAALKFEIGGKVIFRRSVGPAKPRPYVEPTRRSMRTMFPKIMQKEIANAMAHK</sequence>
<gene>
    <name evidence="1" type="ORF">ISP06_03560</name>
</gene>
<accession>A0A843AUX7</accession>
<dbReference type="Proteomes" id="UP000606900">
    <property type="component" value="Unassembled WGS sequence"/>
</dbReference>
<name>A0A843AUX7_METFO</name>
<evidence type="ECO:0000313" key="1">
    <source>
        <dbReference type="EMBL" id="MBF4474535.1"/>
    </source>
</evidence>
<dbReference type="AlphaFoldDB" id="A0A843AUX7"/>
<proteinExistence type="predicted"/>